<dbReference type="AlphaFoldDB" id="A0A378JKX3"/>
<protein>
    <submittedName>
        <fullName evidence="1">Uncharacterized protein</fullName>
    </submittedName>
</protein>
<evidence type="ECO:0000313" key="2">
    <source>
        <dbReference type="Proteomes" id="UP000254794"/>
    </source>
</evidence>
<dbReference type="RefSeq" id="WP_115330446.1">
    <property type="nucleotide sequence ID" value="NZ_CAAAHP010000007.1"/>
</dbReference>
<proteinExistence type="predicted"/>
<organism evidence="1 2">
    <name type="scientific">Legionella busanensis</name>
    <dbReference type="NCBI Taxonomy" id="190655"/>
    <lineage>
        <taxon>Bacteria</taxon>
        <taxon>Pseudomonadati</taxon>
        <taxon>Pseudomonadota</taxon>
        <taxon>Gammaproteobacteria</taxon>
        <taxon>Legionellales</taxon>
        <taxon>Legionellaceae</taxon>
        <taxon>Legionella</taxon>
    </lineage>
</organism>
<dbReference type="OrthoDB" id="5637630at2"/>
<dbReference type="EMBL" id="UGOD01000001">
    <property type="protein sequence ID" value="STX50760.1"/>
    <property type="molecule type" value="Genomic_DNA"/>
</dbReference>
<keyword evidence="2" id="KW-1185">Reference proteome</keyword>
<accession>A0A378JKX3</accession>
<sequence length="394" mass="43822">MALAFFISSIGDSDLAKKTIEYLQTTGFSDELYVIPLTLVAKDRVKDLKFEDKLHLANLDTITEKPNIYTNNRLNQDELIKVNEFVAAKNVTSCYFGVPSAVDEESAYQLVEVISPSIPCTIAYEYMFKPKKHAFWDKYINTLATLPNCQFATPLKAASADILAVNANANVAEIGHLSIDRALTANAPTDNQATRQKLLLNETDELLFISGTSQPIDVDMAFVEALLNELQSGEHPHMQVRFGIHPGQKDLINYCERLFSLCDKFIGIDNQFKIILPEAIKQTLLKDNKEQVSESSIQSSPYILQAEVKGPDACAAALKVGQAVAGALINEEAVKGKKPYCHDKEVKPYLPNHLFANNMQLFFSEKNIPPVTKQDLDLLDESAQQVMAKLLLHT</sequence>
<name>A0A378JKX3_9GAMM</name>
<dbReference type="Proteomes" id="UP000254794">
    <property type="component" value="Unassembled WGS sequence"/>
</dbReference>
<evidence type="ECO:0000313" key="1">
    <source>
        <dbReference type="EMBL" id="STX50760.1"/>
    </source>
</evidence>
<gene>
    <name evidence="1" type="ORF">NCTC13316_00847</name>
</gene>
<reference evidence="1 2" key="1">
    <citation type="submission" date="2018-06" db="EMBL/GenBank/DDBJ databases">
        <authorList>
            <consortium name="Pathogen Informatics"/>
            <person name="Doyle S."/>
        </authorList>
    </citation>
    <scope>NUCLEOTIDE SEQUENCE [LARGE SCALE GENOMIC DNA]</scope>
    <source>
        <strain evidence="1 2">NCTC13316</strain>
    </source>
</reference>